<dbReference type="GO" id="GO:0061709">
    <property type="term" value="P:reticulophagy"/>
    <property type="evidence" value="ECO:0007669"/>
    <property type="project" value="TreeGrafter"/>
</dbReference>
<dbReference type="PANTHER" id="PTHR15949">
    <property type="entry name" value="TESTIS-EXPRESSED PROTEIN 264"/>
    <property type="match status" value="1"/>
</dbReference>
<dbReference type="PANTHER" id="PTHR15949:SF3">
    <property type="entry name" value="TESTIS-EXPRESSED PROTEIN 264"/>
    <property type="match status" value="1"/>
</dbReference>
<dbReference type="GO" id="GO:0005789">
    <property type="term" value="C:endoplasmic reticulum membrane"/>
    <property type="evidence" value="ECO:0007669"/>
    <property type="project" value="TreeGrafter"/>
</dbReference>
<gene>
    <name evidence="3" type="ORF">SNE40_015639</name>
</gene>
<feature type="compositionally biased region" description="Polar residues" evidence="1">
    <location>
        <begin position="244"/>
        <end position="265"/>
    </location>
</feature>
<dbReference type="InterPro" id="IPR011256">
    <property type="entry name" value="Reg_factor_effector_dom_sf"/>
</dbReference>
<keyword evidence="2" id="KW-0812">Transmembrane</keyword>
<protein>
    <recommendedName>
        <fullName evidence="5">Testis-expressed sequence 264 protein</fullName>
    </recommendedName>
</protein>
<feature type="region of interest" description="Disordered" evidence="1">
    <location>
        <begin position="213"/>
        <end position="291"/>
    </location>
</feature>
<evidence type="ECO:0000256" key="2">
    <source>
        <dbReference type="SAM" id="Phobius"/>
    </source>
</evidence>
<dbReference type="GO" id="GO:0106300">
    <property type="term" value="P:protein-DNA covalent cross-linking repair"/>
    <property type="evidence" value="ECO:0007669"/>
    <property type="project" value="TreeGrafter"/>
</dbReference>
<evidence type="ECO:0000256" key="1">
    <source>
        <dbReference type="SAM" id="MobiDB-lite"/>
    </source>
</evidence>
<dbReference type="GO" id="GO:0005634">
    <property type="term" value="C:nucleus"/>
    <property type="evidence" value="ECO:0007669"/>
    <property type="project" value="TreeGrafter"/>
</dbReference>
<dbReference type="Proteomes" id="UP001347796">
    <property type="component" value="Unassembled WGS sequence"/>
</dbReference>
<keyword evidence="4" id="KW-1185">Reference proteome</keyword>
<dbReference type="GO" id="GO:0000421">
    <property type="term" value="C:autophagosome membrane"/>
    <property type="evidence" value="ECO:0007669"/>
    <property type="project" value="TreeGrafter"/>
</dbReference>
<keyword evidence="2" id="KW-1133">Transmembrane helix</keyword>
<proteinExistence type="predicted"/>
<dbReference type="GO" id="GO:0005657">
    <property type="term" value="C:replication fork"/>
    <property type="evidence" value="ECO:0007669"/>
    <property type="project" value="TreeGrafter"/>
</dbReference>
<sequence length="291" mass="32338">MEDLTGYLVAIGAILVCLGFTLLALLVYSGLFENVTVGAGPPPIGEVFVAYRFSRGPYKEAGQIFTELAHLAPDNKCLGIYYDDPKRVPSHLTRFIVGSILAYDDHEVDPDMKKKFEENGYKFMRLPKVTNVVKTSFPHISSFSIFIAIFKVYPLMGDYVQDNKLCAHPYLEVYDGKTIHFMAPLAKQDEFYLPEMKKMGPDGLVIMEPSEQLPIDSNTNSMPVPETPEPVEEDTNEADAVISELNSNNTEDTNGADSEASTGSSFEELKIDGDDQQQRKEKARSPDSTTV</sequence>
<feature type="transmembrane region" description="Helical" evidence="2">
    <location>
        <begin position="6"/>
        <end position="28"/>
    </location>
</feature>
<comment type="caution">
    <text evidence="3">The sequence shown here is derived from an EMBL/GenBank/DDBJ whole genome shotgun (WGS) entry which is preliminary data.</text>
</comment>
<evidence type="ECO:0000313" key="3">
    <source>
        <dbReference type="EMBL" id="KAK6177560.1"/>
    </source>
</evidence>
<dbReference type="Gene3D" id="3.20.80.10">
    <property type="entry name" value="Regulatory factor, effector binding domain"/>
    <property type="match status" value="1"/>
</dbReference>
<name>A0AAN8JLK0_PATCE</name>
<reference evidence="3 4" key="1">
    <citation type="submission" date="2024-01" db="EMBL/GenBank/DDBJ databases">
        <title>The genome of the rayed Mediterranean limpet Patella caerulea (Linnaeus, 1758).</title>
        <authorList>
            <person name="Anh-Thu Weber A."/>
            <person name="Halstead-Nussloch G."/>
        </authorList>
    </citation>
    <scope>NUCLEOTIDE SEQUENCE [LARGE SCALE GENOMIC DNA]</scope>
    <source>
        <strain evidence="3">AATW-2023a</strain>
        <tissue evidence="3">Whole specimen</tissue>
    </source>
</reference>
<organism evidence="3 4">
    <name type="scientific">Patella caerulea</name>
    <name type="common">Rayed Mediterranean limpet</name>
    <dbReference type="NCBI Taxonomy" id="87958"/>
    <lineage>
        <taxon>Eukaryota</taxon>
        <taxon>Metazoa</taxon>
        <taxon>Spiralia</taxon>
        <taxon>Lophotrochozoa</taxon>
        <taxon>Mollusca</taxon>
        <taxon>Gastropoda</taxon>
        <taxon>Patellogastropoda</taxon>
        <taxon>Patelloidea</taxon>
        <taxon>Patellidae</taxon>
        <taxon>Patella</taxon>
    </lineage>
</organism>
<dbReference type="AlphaFoldDB" id="A0AAN8JLK0"/>
<feature type="compositionally biased region" description="Basic and acidic residues" evidence="1">
    <location>
        <begin position="267"/>
        <end position="285"/>
    </location>
</feature>
<evidence type="ECO:0000313" key="4">
    <source>
        <dbReference type="Proteomes" id="UP001347796"/>
    </source>
</evidence>
<keyword evidence="2" id="KW-0472">Membrane</keyword>
<dbReference type="EMBL" id="JAZGQO010000010">
    <property type="protein sequence ID" value="KAK6177560.1"/>
    <property type="molecule type" value="Genomic_DNA"/>
</dbReference>
<evidence type="ECO:0008006" key="5">
    <source>
        <dbReference type="Google" id="ProtNLM"/>
    </source>
</evidence>
<accession>A0AAN8JLK0</accession>